<organism evidence="3 4">
    <name type="scientific">Rhodococcus opacus RKJ300 = JCM 13270</name>
    <dbReference type="NCBI Taxonomy" id="1165867"/>
    <lineage>
        <taxon>Bacteria</taxon>
        <taxon>Bacillati</taxon>
        <taxon>Actinomycetota</taxon>
        <taxon>Actinomycetes</taxon>
        <taxon>Mycobacteriales</taxon>
        <taxon>Nocardiaceae</taxon>
        <taxon>Rhodococcus</taxon>
    </lineage>
</organism>
<evidence type="ECO:0000259" key="2">
    <source>
        <dbReference type="Pfam" id="PF21818"/>
    </source>
</evidence>
<dbReference type="InterPro" id="IPR049311">
    <property type="entry name" value="GIY_YIG_cat"/>
</dbReference>
<dbReference type="Pfam" id="PF21818">
    <property type="entry name" value="DUF6884"/>
    <property type="match status" value="1"/>
</dbReference>
<feature type="domain" description="DUF6884" evidence="2">
    <location>
        <begin position="23"/>
        <end position="155"/>
    </location>
</feature>
<proteinExistence type="predicted"/>
<dbReference type="AlphaFoldDB" id="I0WCT0"/>
<evidence type="ECO:0000313" key="4">
    <source>
        <dbReference type="Proteomes" id="UP000006447"/>
    </source>
</evidence>
<gene>
    <name evidence="3" type="ORF">W59_30954</name>
</gene>
<evidence type="ECO:0000259" key="1">
    <source>
        <dbReference type="Pfam" id="PF20815"/>
    </source>
</evidence>
<dbReference type="Proteomes" id="UP000006447">
    <property type="component" value="Unassembled WGS sequence"/>
</dbReference>
<protein>
    <submittedName>
        <fullName evidence="3">Uncharacterized protein</fullName>
    </submittedName>
</protein>
<sequence>MRPEIASPLATHSDFIPERADLLLVTCVKTKLNVPAAAKDLYISSLFKKQRAYAESRSIPWFILSAEHGLVAPDEWLAPYERYLPDTPPSYRAAWGAWAAERLELLEGPLHGKIIEIHAGAPYINVIADHLIAKGATVVNRLEGLTMGARLQWYTASGTGDTDPVRVRQGEQTHEAAAAFITLLLDESRAIAPADFLEHGGEGLKRPGLYSWWVDDSGASDLADGLDIHISCGLIYAGLAGATRWPSGKRSTNTLWSRIVGMHLGGRHEFSTFRRTLGSILASADRSPSIDEDALTVWMKQHLKVLAVPYEDADTLGKLEDDVLTRIDPPLNLQGMAASPIRKRLKELRRNHR</sequence>
<feature type="domain" description="GIY-YIG catalytic" evidence="1">
    <location>
        <begin position="208"/>
        <end position="350"/>
    </location>
</feature>
<dbReference type="EMBL" id="AJJH01000164">
    <property type="protein sequence ID" value="EID74196.1"/>
    <property type="molecule type" value="Genomic_DNA"/>
</dbReference>
<accession>I0WCT0</accession>
<dbReference type="InterPro" id="IPR049251">
    <property type="entry name" value="DUF6884"/>
</dbReference>
<evidence type="ECO:0000313" key="3">
    <source>
        <dbReference type="EMBL" id="EID74196.1"/>
    </source>
</evidence>
<dbReference type="Pfam" id="PF20815">
    <property type="entry name" value="GIY_YIG_2"/>
    <property type="match status" value="1"/>
</dbReference>
<reference evidence="3 4" key="1">
    <citation type="journal article" date="2012" name="J. Bacteriol.">
        <title>Draft genome sequence of the nitrophenol-degrading actinomycete Rhodococcus imtechensis RKJ300.</title>
        <authorList>
            <person name="Vikram S."/>
            <person name="Kumar S."/>
            <person name="Subramanian S."/>
            <person name="Raghava G.P."/>
        </authorList>
    </citation>
    <scope>NUCLEOTIDE SEQUENCE [LARGE SCALE GENOMIC DNA]</scope>
    <source>
        <strain evidence="3 4">RKJ300</strain>
    </source>
</reference>
<dbReference type="PATRIC" id="fig|1165867.3.peg.6337"/>
<comment type="caution">
    <text evidence="3">The sequence shown here is derived from an EMBL/GenBank/DDBJ whole genome shotgun (WGS) entry which is preliminary data.</text>
</comment>
<name>I0WCT0_RHOOP</name>